<evidence type="ECO:0000259" key="1">
    <source>
        <dbReference type="Pfam" id="PF07589"/>
    </source>
</evidence>
<accession>A0A918WII3</accession>
<keyword evidence="3" id="KW-1185">Reference proteome</keyword>
<feature type="domain" description="Ice-binding protein C-terminal" evidence="1">
    <location>
        <begin position="201"/>
        <end position="223"/>
    </location>
</feature>
<dbReference type="AlphaFoldDB" id="A0A918WII3"/>
<reference evidence="2" key="2">
    <citation type="submission" date="2020-09" db="EMBL/GenBank/DDBJ databases">
        <authorList>
            <person name="Sun Q."/>
            <person name="Kim S."/>
        </authorList>
    </citation>
    <scope>NUCLEOTIDE SEQUENCE</scope>
    <source>
        <strain evidence="2">KCTC 12988</strain>
    </source>
</reference>
<dbReference type="Pfam" id="PF07589">
    <property type="entry name" value="PEP-CTERM"/>
    <property type="match status" value="1"/>
</dbReference>
<dbReference type="Proteomes" id="UP000644507">
    <property type="component" value="Unassembled WGS sequence"/>
</dbReference>
<organism evidence="2 3">
    <name type="scientific">Roseibacillus persicicus</name>
    <dbReference type="NCBI Taxonomy" id="454148"/>
    <lineage>
        <taxon>Bacteria</taxon>
        <taxon>Pseudomonadati</taxon>
        <taxon>Verrucomicrobiota</taxon>
        <taxon>Verrucomicrobiia</taxon>
        <taxon>Verrucomicrobiales</taxon>
        <taxon>Verrucomicrobiaceae</taxon>
        <taxon>Roseibacillus</taxon>
    </lineage>
</organism>
<protein>
    <recommendedName>
        <fullName evidence="1">Ice-binding protein C-terminal domain-containing protein</fullName>
    </recommendedName>
</protein>
<evidence type="ECO:0000313" key="3">
    <source>
        <dbReference type="Proteomes" id="UP000644507"/>
    </source>
</evidence>
<name>A0A918WII3_9BACT</name>
<dbReference type="NCBIfam" id="TIGR02595">
    <property type="entry name" value="PEP_CTERM"/>
    <property type="match status" value="1"/>
</dbReference>
<gene>
    <name evidence="2" type="ORF">GCM10007100_21460</name>
</gene>
<reference evidence="2" key="1">
    <citation type="journal article" date="2014" name="Int. J. Syst. Evol. Microbiol.">
        <title>Complete genome sequence of Corynebacterium casei LMG S-19264T (=DSM 44701T), isolated from a smear-ripened cheese.</title>
        <authorList>
            <consortium name="US DOE Joint Genome Institute (JGI-PGF)"/>
            <person name="Walter F."/>
            <person name="Albersmeier A."/>
            <person name="Kalinowski J."/>
            <person name="Ruckert C."/>
        </authorList>
    </citation>
    <scope>NUCLEOTIDE SEQUENCE</scope>
    <source>
        <strain evidence="2">KCTC 12988</strain>
    </source>
</reference>
<dbReference type="InterPro" id="IPR013424">
    <property type="entry name" value="Ice-binding_C"/>
</dbReference>
<dbReference type="RefSeq" id="WP_189569950.1">
    <property type="nucleotide sequence ID" value="NZ_BMXI01000008.1"/>
</dbReference>
<dbReference type="EMBL" id="BMXI01000008">
    <property type="protein sequence ID" value="GHC54691.1"/>
    <property type="molecule type" value="Genomic_DNA"/>
</dbReference>
<evidence type="ECO:0000313" key="2">
    <source>
        <dbReference type="EMBL" id="GHC54691.1"/>
    </source>
</evidence>
<comment type="caution">
    <text evidence="2">The sequence shown here is derived from an EMBL/GenBank/DDBJ whole genome shotgun (WGS) entry which is preliminary data.</text>
</comment>
<proteinExistence type="predicted"/>
<sequence>MSNGAIVGFASNFDSLDASDSAASLGGEGWQWFANVFDPTGANYLGGYFGGTNFGGASAAGLSGTPGDQQMVVYSDYGNAGDQGAGNIIEMNVYQQQAITIDDVGSTWYFSFDAAPAATNALLPPSTAIAFIKVFPNDFSTLLAFPTADTSTLAGPISEELEVTIDAGMVGGFVQFGFSNQATNYNNSAVDYDNVSFSQTSIPEPSTAILGLIGLGFLTVRRRS</sequence>